<protein>
    <recommendedName>
        <fullName evidence="3">RNA recognition motif</fullName>
    </recommendedName>
</protein>
<dbReference type="AlphaFoldDB" id="A0A392S652"/>
<dbReference type="Proteomes" id="UP000265520">
    <property type="component" value="Unassembled WGS sequence"/>
</dbReference>
<reference evidence="1 2" key="1">
    <citation type="journal article" date="2018" name="Front. Plant Sci.">
        <title>Red Clover (Trifolium pratense) and Zigzag Clover (T. medium) - A Picture of Genomic Similarities and Differences.</title>
        <authorList>
            <person name="Dluhosova J."/>
            <person name="Istvanek J."/>
            <person name="Nedelnik J."/>
            <person name="Repkova J."/>
        </authorList>
    </citation>
    <scope>NUCLEOTIDE SEQUENCE [LARGE SCALE GENOMIC DNA]</scope>
    <source>
        <strain evidence="2">cv. 10/8</strain>
        <tissue evidence="1">Leaf</tissue>
    </source>
</reference>
<comment type="caution">
    <text evidence="1">The sequence shown here is derived from an EMBL/GenBank/DDBJ whole genome shotgun (WGS) entry which is preliminary data.</text>
</comment>
<sequence>ARVGEVYIPNKVDKQGRRFGFVKFREVEDVVELLRRISDIWVGTFKLRVNLSKFRKNLQPPLEKEVHQSERTLKQNQVKKDRSFKTALVEEGL</sequence>
<dbReference type="GO" id="GO:0003676">
    <property type="term" value="F:nucleic acid binding"/>
    <property type="evidence" value="ECO:0007669"/>
    <property type="project" value="InterPro"/>
</dbReference>
<dbReference type="CDD" id="cd00590">
    <property type="entry name" value="RRM_SF"/>
    <property type="match status" value="1"/>
</dbReference>
<name>A0A392S652_9FABA</name>
<evidence type="ECO:0008006" key="3">
    <source>
        <dbReference type="Google" id="ProtNLM"/>
    </source>
</evidence>
<keyword evidence="2" id="KW-1185">Reference proteome</keyword>
<dbReference type="Gene3D" id="3.30.70.330">
    <property type="match status" value="1"/>
</dbReference>
<dbReference type="InterPro" id="IPR012677">
    <property type="entry name" value="Nucleotide-bd_a/b_plait_sf"/>
</dbReference>
<dbReference type="EMBL" id="LXQA010320552">
    <property type="protein sequence ID" value="MCI43664.1"/>
    <property type="molecule type" value="Genomic_DNA"/>
</dbReference>
<evidence type="ECO:0000313" key="2">
    <source>
        <dbReference type="Proteomes" id="UP000265520"/>
    </source>
</evidence>
<feature type="non-terminal residue" evidence="1">
    <location>
        <position position="1"/>
    </location>
</feature>
<dbReference type="InterPro" id="IPR035979">
    <property type="entry name" value="RBD_domain_sf"/>
</dbReference>
<accession>A0A392S652</accession>
<dbReference type="SUPFAM" id="SSF54928">
    <property type="entry name" value="RNA-binding domain, RBD"/>
    <property type="match status" value="1"/>
</dbReference>
<organism evidence="1 2">
    <name type="scientific">Trifolium medium</name>
    <dbReference type="NCBI Taxonomy" id="97028"/>
    <lineage>
        <taxon>Eukaryota</taxon>
        <taxon>Viridiplantae</taxon>
        <taxon>Streptophyta</taxon>
        <taxon>Embryophyta</taxon>
        <taxon>Tracheophyta</taxon>
        <taxon>Spermatophyta</taxon>
        <taxon>Magnoliopsida</taxon>
        <taxon>eudicotyledons</taxon>
        <taxon>Gunneridae</taxon>
        <taxon>Pentapetalae</taxon>
        <taxon>rosids</taxon>
        <taxon>fabids</taxon>
        <taxon>Fabales</taxon>
        <taxon>Fabaceae</taxon>
        <taxon>Papilionoideae</taxon>
        <taxon>50 kb inversion clade</taxon>
        <taxon>NPAAA clade</taxon>
        <taxon>Hologalegina</taxon>
        <taxon>IRL clade</taxon>
        <taxon>Trifolieae</taxon>
        <taxon>Trifolium</taxon>
    </lineage>
</organism>
<evidence type="ECO:0000313" key="1">
    <source>
        <dbReference type="EMBL" id="MCI43664.1"/>
    </source>
</evidence>
<proteinExistence type="predicted"/>